<protein>
    <submittedName>
        <fullName evidence="5">Uncharacterized protein</fullName>
    </submittedName>
</protein>
<keyword evidence="1" id="KW-0677">Repeat</keyword>
<feature type="coiled-coil region" evidence="4">
    <location>
        <begin position="13"/>
        <end position="40"/>
    </location>
</feature>
<evidence type="ECO:0000256" key="3">
    <source>
        <dbReference type="PROSITE-ProRule" id="PRU00339"/>
    </source>
</evidence>
<keyword evidence="6" id="KW-1185">Reference proteome</keyword>
<dbReference type="GO" id="GO:0051879">
    <property type="term" value="F:Hsp90 protein binding"/>
    <property type="evidence" value="ECO:0007669"/>
    <property type="project" value="TreeGrafter"/>
</dbReference>
<evidence type="ECO:0000313" key="5">
    <source>
        <dbReference type="EMBL" id="SZX73857.1"/>
    </source>
</evidence>
<dbReference type="SUPFAM" id="SSF48452">
    <property type="entry name" value="TPR-like"/>
    <property type="match status" value="1"/>
</dbReference>
<evidence type="ECO:0000256" key="1">
    <source>
        <dbReference type="ARBA" id="ARBA00022737"/>
    </source>
</evidence>
<accession>A0A383W887</accession>
<reference evidence="5 6" key="1">
    <citation type="submission" date="2016-10" db="EMBL/GenBank/DDBJ databases">
        <authorList>
            <person name="Cai Z."/>
        </authorList>
    </citation>
    <scope>NUCLEOTIDE SEQUENCE [LARGE SCALE GENOMIC DNA]</scope>
</reference>
<dbReference type="EMBL" id="FNXT01001199">
    <property type="protein sequence ID" value="SZX73857.1"/>
    <property type="molecule type" value="Genomic_DNA"/>
</dbReference>
<sequence>MSAHGSHVSSAHITDASSRIQQLRAAAKQALLRHKFQEARRILDEAVSLHPDSYKLHRLRCVASACLGDYEAALEDAEVVVELMPSMSCGYYHKGFALHQLHDYAGAAHAFQQGLDLNPTDKIMRQGFWDAVNLLSQDRPVGVALQPGLAGPAAAAAEGSGAVAGGGLLMGRKGAGGDRAADNLAALLADD</sequence>
<dbReference type="InterPro" id="IPR019734">
    <property type="entry name" value="TPR_rpt"/>
</dbReference>
<feature type="repeat" description="TPR" evidence="3">
    <location>
        <begin position="88"/>
        <end position="121"/>
    </location>
</feature>
<evidence type="ECO:0000313" key="6">
    <source>
        <dbReference type="Proteomes" id="UP000256970"/>
    </source>
</evidence>
<dbReference type="InterPro" id="IPR011990">
    <property type="entry name" value="TPR-like_helical_dom_sf"/>
</dbReference>
<name>A0A383W887_TETOB</name>
<dbReference type="Gene3D" id="1.25.40.10">
    <property type="entry name" value="Tetratricopeptide repeat domain"/>
    <property type="match status" value="1"/>
</dbReference>
<organism evidence="5 6">
    <name type="scientific">Tetradesmus obliquus</name>
    <name type="common">Green alga</name>
    <name type="synonym">Acutodesmus obliquus</name>
    <dbReference type="NCBI Taxonomy" id="3088"/>
    <lineage>
        <taxon>Eukaryota</taxon>
        <taxon>Viridiplantae</taxon>
        <taxon>Chlorophyta</taxon>
        <taxon>core chlorophytes</taxon>
        <taxon>Chlorophyceae</taxon>
        <taxon>CS clade</taxon>
        <taxon>Sphaeropleales</taxon>
        <taxon>Scenedesmaceae</taxon>
        <taxon>Tetradesmus</taxon>
    </lineage>
</organism>
<dbReference type="STRING" id="3088.A0A383W887"/>
<keyword evidence="2 3" id="KW-0802">TPR repeat</keyword>
<dbReference type="SMART" id="SM00028">
    <property type="entry name" value="TPR"/>
    <property type="match status" value="3"/>
</dbReference>
<gene>
    <name evidence="5" type="ORF">BQ4739_LOCUS14099</name>
</gene>
<dbReference type="Pfam" id="PF07719">
    <property type="entry name" value="TPR_2"/>
    <property type="match status" value="1"/>
</dbReference>
<evidence type="ECO:0000256" key="4">
    <source>
        <dbReference type="SAM" id="Coils"/>
    </source>
</evidence>
<dbReference type="AlphaFoldDB" id="A0A383W887"/>
<dbReference type="InterPro" id="IPR013105">
    <property type="entry name" value="TPR_2"/>
</dbReference>
<dbReference type="PANTHER" id="PTHR22904:SF533">
    <property type="entry name" value="HSP70-HSP90 ORGANIZING PROTEIN 3"/>
    <property type="match status" value="1"/>
</dbReference>
<proteinExistence type="predicted"/>
<dbReference type="PROSITE" id="PS50005">
    <property type="entry name" value="TPR"/>
    <property type="match status" value="1"/>
</dbReference>
<dbReference type="PANTHER" id="PTHR22904">
    <property type="entry name" value="TPR REPEAT CONTAINING PROTEIN"/>
    <property type="match status" value="1"/>
</dbReference>
<dbReference type="Proteomes" id="UP000256970">
    <property type="component" value="Unassembled WGS sequence"/>
</dbReference>
<keyword evidence="4" id="KW-0175">Coiled coil</keyword>
<evidence type="ECO:0000256" key="2">
    <source>
        <dbReference type="ARBA" id="ARBA00022803"/>
    </source>
</evidence>